<evidence type="ECO:0000313" key="1">
    <source>
        <dbReference type="EMBL" id="MCD9878547.1"/>
    </source>
</evidence>
<sequence length="157" mass="16525">MFLIRLLPKLPREICLAVIGLIGGVFLAGHGIVQAHAELTGTPGTVQVTDCRRATGAWSDLWEDGWACAGSFESDDHSVRIAAVGIDGIMTSPPDRPLAARVAGASAGTATQDSSGRWKWPALTGVVVLAFTAWRIRSIRGLLRERRADGAGSPVPA</sequence>
<evidence type="ECO:0000313" key="2">
    <source>
        <dbReference type="Proteomes" id="UP001108029"/>
    </source>
</evidence>
<name>A0A9Q3ZBE9_9ACTN</name>
<gene>
    <name evidence="1" type="ORF">LJ657_34030</name>
</gene>
<dbReference type="RefSeq" id="WP_232652765.1">
    <property type="nucleotide sequence ID" value="NZ_JAJSBI010000022.1"/>
</dbReference>
<comment type="caution">
    <text evidence="1">The sequence shown here is derived from an EMBL/GenBank/DDBJ whole genome shotgun (WGS) entry which is preliminary data.</text>
</comment>
<protein>
    <submittedName>
        <fullName evidence="1">Uncharacterized protein</fullName>
    </submittedName>
</protein>
<organism evidence="1 2">
    <name type="scientific">Streptomyces guryensis</name>
    <dbReference type="NCBI Taxonomy" id="2886947"/>
    <lineage>
        <taxon>Bacteria</taxon>
        <taxon>Bacillati</taxon>
        <taxon>Actinomycetota</taxon>
        <taxon>Actinomycetes</taxon>
        <taxon>Kitasatosporales</taxon>
        <taxon>Streptomycetaceae</taxon>
        <taxon>Streptomyces</taxon>
    </lineage>
</organism>
<dbReference type="Proteomes" id="UP001108029">
    <property type="component" value="Unassembled WGS sequence"/>
</dbReference>
<dbReference type="EMBL" id="JAJSBI010000022">
    <property type="protein sequence ID" value="MCD9878547.1"/>
    <property type="molecule type" value="Genomic_DNA"/>
</dbReference>
<reference evidence="1" key="1">
    <citation type="submission" date="2021-12" db="EMBL/GenBank/DDBJ databases">
        <authorList>
            <person name="Lee J.-H."/>
            <person name="Kim S.-B."/>
        </authorList>
    </citation>
    <scope>NUCLEOTIDE SEQUENCE</scope>
    <source>
        <strain evidence="1">NR30</strain>
    </source>
</reference>
<dbReference type="AlphaFoldDB" id="A0A9Q3ZBE9"/>
<proteinExistence type="predicted"/>
<accession>A0A9Q3ZBE9</accession>
<keyword evidence="2" id="KW-1185">Reference proteome</keyword>